<evidence type="ECO:0000256" key="2">
    <source>
        <dbReference type="SAM" id="Phobius"/>
    </source>
</evidence>
<feature type="transmembrane region" description="Helical" evidence="2">
    <location>
        <begin position="127"/>
        <end position="146"/>
    </location>
</feature>
<dbReference type="STRING" id="136037.A0A067QTA0"/>
<feature type="region of interest" description="Disordered" evidence="1">
    <location>
        <begin position="174"/>
        <end position="295"/>
    </location>
</feature>
<dbReference type="Proteomes" id="UP000027135">
    <property type="component" value="Unassembled WGS sequence"/>
</dbReference>
<accession>A0A067QTA0</accession>
<proteinExistence type="predicted"/>
<reference evidence="3 4" key="1">
    <citation type="journal article" date="2014" name="Nat. Commun.">
        <title>Molecular traces of alternative social organization in a termite genome.</title>
        <authorList>
            <person name="Terrapon N."/>
            <person name="Li C."/>
            <person name="Robertson H.M."/>
            <person name="Ji L."/>
            <person name="Meng X."/>
            <person name="Booth W."/>
            <person name="Chen Z."/>
            <person name="Childers C.P."/>
            <person name="Glastad K.M."/>
            <person name="Gokhale K."/>
            <person name="Gowin J."/>
            <person name="Gronenberg W."/>
            <person name="Hermansen R.A."/>
            <person name="Hu H."/>
            <person name="Hunt B.G."/>
            <person name="Huylmans A.K."/>
            <person name="Khalil S.M."/>
            <person name="Mitchell R.D."/>
            <person name="Munoz-Torres M.C."/>
            <person name="Mustard J.A."/>
            <person name="Pan H."/>
            <person name="Reese J.T."/>
            <person name="Scharf M.E."/>
            <person name="Sun F."/>
            <person name="Vogel H."/>
            <person name="Xiao J."/>
            <person name="Yang W."/>
            <person name="Yang Z."/>
            <person name="Yang Z."/>
            <person name="Zhou J."/>
            <person name="Zhu J."/>
            <person name="Brent C.S."/>
            <person name="Elsik C.G."/>
            <person name="Goodisman M.A."/>
            <person name="Liberles D.A."/>
            <person name="Roe R.M."/>
            <person name="Vargo E.L."/>
            <person name="Vilcinskas A."/>
            <person name="Wang J."/>
            <person name="Bornberg-Bauer E."/>
            <person name="Korb J."/>
            <person name="Zhang G."/>
            <person name="Liebig J."/>
        </authorList>
    </citation>
    <scope>NUCLEOTIDE SEQUENCE [LARGE SCALE GENOMIC DNA]</scope>
    <source>
        <tissue evidence="3">Whole organism</tissue>
    </source>
</reference>
<keyword evidence="2" id="KW-1133">Transmembrane helix</keyword>
<organism evidence="3 4">
    <name type="scientific">Zootermopsis nevadensis</name>
    <name type="common">Dampwood termite</name>
    <dbReference type="NCBI Taxonomy" id="136037"/>
    <lineage>
        <taxon>Eukaryota</taxon>
        <taxon>Metazoa</taxon>
        <taxon>Ecdysozoa</taxon>
        <taxon>Arthropoda</taxon>
        <taxon>Hexapoda</taxon>
        <taxon>Insecta</taxon>
        <taxon>Pterygota</taxon>
        <taxon>Neoptera</taxon>
        <taxon>Polyneoptera</taxon>
        <taxon>Dictyoptera</taxon>
        <taxon>Blattodea</taxon>
        <taxon>Blattoidea</taxon>
        <taxon>Termitoidae</taxon>
        <taxon>Termopsidae</taxon>
        <taxon>Zootermopsis</taxon>
    </lineage>
</organism>
<sequence>MRINYKKVAKFIAPLDMVLSAFVFIMELINPFPFKYAVLIGIDIEMFYAYPTQPDEVISPSRKLLITLCYVYAGMEWLCSMFLLWALVVKQRGYAVPWVSCKTGSCLFQIASLLFYLITQKLWNRNILLPACFNIGITYAAAYIVHKGVDELSSERTQNEDEGFSLCGRICGTNEEPDSAQSNEEVPESAQRTEDVPASAQIAEELPESSQRAEELPESSQKAEEGLERVQNAEELPKSCQGTEEQNGKSQMAEKLPESGQELPQNDDSAEMLSDSVQKVEKVSDSVQRNDGLET</sequence>
<keyword evidence="4" id="KW-1185">Reference proteome</keyword>
<feature type="transmembrane region" description="Helical" evidence="2">
    <location>
        <begin position="64"/>
        <end position="88"/>
    </location>
</feature>
<dbReference type="InParanoid" id="A0A067QTA0"/>
<evidence type="ECO:0000313" key="3">
    <source>
        <dbReference type="EMBL" id="KDR12946.1"/>
    </source>
</evidence>
<name>A0A067QTA0_ZOONE</name>
<keyword evidence="2" id="KW-0812">Transmembrane</keyword>
<dbReference type="EMBL" id="KK852981">
    <property type="protein sequence ID" value="KDR12946.1"/>
    <property type="molecule type" value="Genomic_DNA"/>
</dbReference>
<evidence type="ECO:0000313" key="4">
    <source>
        <dbReference type="Proteomes" id="UP000027135"/>
    </source>
</evidence>
<evidence type="ECO:0000256" key="1">
    <source>
        <dbReference type="SAM" id="MobiDB-lite"/>
    </source>
</evidence>
<keyword evidence="2" id="KW-0472">Membrane</keyword>
<feature type="compositionally biased region" description="Basic and acidic residues" evidence="1">
    <location>
        <begin position="211"/>
        <end position="237"/>
    </location>
</feature>
<dbReference type="AlphaFoldDB" id="A0A067QTA0"/>
<feature type="compositionally biased region" description="Polar residues" evidence="1">
    <location>
        <begin position="240"/>
        <end position="250"/>
    </location>
</feature>
<feature type="transmembrane region" description="Helical" evidence="2">
    <location>
        <begin position="94"/>
        <end position="118"/>
    </location>
</feature>
<protein>
    <submittedName>
        <fullName evidence="3">Uncharacterized protein</fullName>
    </submittedName>
</protein>
<gene>
    <name evidence="3" type="ORF">L798_12903</name>
</gene>